<dbReference type="SUPFAM" id="SSF53474">
    <property type="entry name" value="alpha/beta-Hydrolases"/>
    <property type="match status" value="1"/>
</dbReference>
<name>A0A3B1KFF5_ASTMX</name>
<dbReference type="PIRSF" id="PIRSF016521">
    <property type="entry name" value="Acyl-CoA_hydro"/>
    <property type="match status" value="1"/>
</dbReference>
<dbReference type="Gene3D" id="3.40.50.1820">
    <property type="entry name" value="alpha/beta hydrolase"/>
    <property type="match status" value="1"/>
</dbReference>
<evidence type="ECO:0000313" key="5">
    <source>
        <dbReference type="Ensembl" id="ENSAMXP00000053253.1"/>
    </source>
</evidence>
<protein>
    <recommendedName>
        <fullName evidence="7">Acyl-CoA thioesterase 21</fullName>
    </recommendedName>
</protein>
<evidence type="ECO:0000259" key="3">
    <source>
        <dbReference type="Pfam" id="PF04775"/>
    </source>
</evidence>
<dbReference type="Pfam" id="PF08840">
    <property type="entry name" value="BAAT_C"/>
    <property type="match status" value="1"/>
</dbReference>
<dbReference type="InParanoid" id="A0A3B1KFF5"/>
<dbReference type="FunFam" id="3.40.50.1820:FF:000024">
    <property type="entry name" value="acyl-coenzyme A thioesterase 4"/>
    <property type="match status" value="1"/>
</dbReference>
<dbReference type="InterPro" id="IPR006862">
    <property type="entry name" value="Thio_Ohase/aa_AcTrfase"/>
</dbReference>
<dbReference type="Proteomes" id="UP000018467">
    <property type="component" value="Unassembled WGS sequence"/>
</dbReference>
<dbReference type="GO" id="GO:0006631">
    <property type="term" value="P:fatty acid metabolic process"/>
    <property type="evidence" value="ECO:0007669"/>
    <property type="project" value="TreeGrafter"/>
</dbReference>
<dbReference type="PANTHER" id="PTHR10824">
    <property type="entry name" value="ACYL-COENZYME A THIOESTERASE-RELATED"/>
    <property type="match status" value="1"/>
</dbReference>
<dbReference type="InterPro" id="IPR014940">
    <property type="entry name" value="BAAT_C"/>
</dbReference>
<evidence type="ECO:0000313" key="6">
    <source>
        <dbReference type="Proteomes" id="UP000018467"/>
    </source>
</evidence>
<dbReference type="Pfam" id="PF04775">
    <property type="entry name" value="Bile_Hydr_Trans"/>
    <property type="match status" value="1"/>
</dbReference>
<reference evidence="6" key="2">
    <citation type="journal article" date="2014" name="Nat. Commun.">
        <title>The cavefish genome reveals candidate genes for eye loss.</title>
        <authorList>
            <person name="McGaugh S.E."/>
            <person name="Gross J.B."/>
            <person name="Aken B."/>
            <person name="Blin M."/>
            <person name="Borowsky R."/>
            <person name="Chalopin D."/>
            <person name="Hinaux H."/>
            <person name="Jeffery W.R."/>
            <person name="Keene A."/>
            <person name="Ma L."/>
            <person name="Minx P."/>
            <person name="Murphy D."/>
            <person name="O'Quin K.E."/>
            <person name="Retaux S."/>
            <person name="Rohner N."/>
            <person name="Searle S.M."/>
            <person name="Stahl B.A."/>
            <person name="Tabin C."/>
            <person name="Volff J.N."/>
            <person name="Yoshizawa M."/>
            <person name="Warren W.C."/>
        </authorList>
    </citation>
    <scope>NUCLEOTIDE SEQUENCE [LARGE SCALE GENOMIC DNA]</scope>
    <source>
        <strain evidence="6">female</strain>
    </source>
</reference>
<dbReference type="Gene3D" id="2.60.40.2240">
    <property type="entry name" value="Acyl-CoA thioester hydrolase/BAAT N-terminal domain"/>
    <property type="match status" value="1"/>
</dbReference>
<evidence type="ECO:0000259" key="4">
    <source>
        <dbReference type="Pfam" id="PF08840"/>
    </source>
</evidence>
<proteinExistence type="inferred from homology"/>
<dbReference type="FunCoup" id="A0A3B1KFF5">
    <property type="interactions" value="276"/>
</dbReference>
<feature type="active site" description="Charge relay system" evidence="2">
    <location>
        <position position="251"/>
    </location>
</feature>
<evidence type="ECO:0008006" key="7">
    <source>
        <dbReference type="Google" id="ProtNLM"/>
    </source>
</evidence>
<dbReference type="STRING" id="7994.ENSAMXP00000053253"/>
<dbReference type="GO" id="GO:0006637">
    <property type="term" value="P:acyl-CoA metabolic process"/>
    <property type="evidence" value="ECO:0007669"/>
    <property type="project" value="InterPro"/>
</dbReference>
<evidence type="ECO:0000256" key="2">
    <source>
        <dbReference type="PIRSR" id="PIRSR016521-1"/>
    </source>
</evidence>
<organism evidence="5 6">
    <name type="scientific">Astyanax mexicanus</name>
    <name type="common">Blind cave fish</name>
    <name type="synonym">Astyanax fasciatus mexicanus</name>
    <dbReference type="NCBI Taxonomy" id="7994"/>
    <lineage>
        <taxon>Eukaryota</taxon>
        <taxon>Metazoa</taxon>
        <taxon>Chordata</taxon>
        <taxon>Craniata</taxon>
        <taxon>Vertebrata</taxon>
        <taxon>Euteleostomi</taxon>
        <taxon>Actinopterygii</taxon>
        <taxon>Neopterygii</taxon>
        <taxon>Teleostei</taxon>
        <taxon>Ostariophysi</taxon>
        <taxon>Characiformes</taxon>
        <taxon>Characoidei</taxon>
        <taxon>Acestrorhamphidae</taxon>
        <taxon>Acestrorhamphinae</taxon>
        <taxon>Astyanax</taxon>
    </lineage>
</organism>
<dbReference type="GeneTree" id="ENSGT01010000222336"/>
<reference evidence="5" key="3">
    <citation type="submission" date="2025-08" db="UniProtKB">
        <authorList>
            <consortium name="Ensembl"/>
        </authorList>
    </citation>
    <scope>IDENTIFICATION</scope>
</reference>
<reference evidence="6" key="1">
    <citation type="submission" date="2013-03" db="EMBL/GenBank/DDBJ databases">
        <authorList>
            <person name="Jeffery W."/>
            <person name="Warren W."/>
            <person name="Wilson R.K."/>
        </authorList>
    </citation>
    <scope>NUCLEOTIDE SEQUENCE</scope>
    <source>
        <strain evidence="6">female</strain>
    </source>
</reference>
<dbReference type="AlphaFoldDB" id="A0A3B1KFF5"/>
<keyword evidence="6" id="KW-1185">Reference proteome</keyword>
<dbReference type="InterPro" id="IPR042490">
    <property type="entry name" value="Thio_Ohase/BAAT_N"/>
</dbReference>
<evidence type="ECO:0000256" key="1">
    <source>
        <dbReference type="ARBA" id="ARBA00006538"/>
    </source>
</evidence>
<dbReference type="PANTHER" id="PTHR10824:SF17">
    <property type="entry name" value="ACYL-COENZYME A THIOESTERASE 6"/>
    <property type="match status" value="1"/>
</dbReference>
<feature type="domain" description="BAAT/Acyl-CoA thioester hydrolase C-terminal" evidence="4">
    <location>
        <begin position="222"/>
        <end position="430"/>
    </location>
</feature>
<feature type="active site" description="Charge relay system" evidence="2">
    <location>
        <position position="345"/>
    </location>
</feature>
<feature type="domain" description="Acyl-CoA thioester hydrolase/bile acid-CoA amino acid N-acetyltransferase" evidence="3">
    <location>
        <begin position="42"/>
        <end position="159"/>
    </location>
</feature>
<dbReference type="GO" id="GO:0047617">
    <property type="term" value="F:fatty acyl-CoA hydrolase activity"/>
    <property type="evidence" value="ECO:0007669"/>
    <property type="project" value="TreeGrafter"/>
</dbReference>
<reference evidence="5" key="4">
    <citation type="submission" date="2025-09" db="UniProtKB">
        <authorList>
            <consortium name="Ensembl"/>
        </authorList>
    </citation>
    <scope>IDENTIFICATION</scope>
</reference>
<sequence>MAAVLLRRFSKLIPRNGLIKTYSGDSVRVVILPSSSCSYEDSVRITVSGLEPRQRVELRSLLQDDKGVVFRAAARYQADRSGELDLSRHASLGGSYTGVEPMGLFWSMEADVPHSKVVKRDASTPLFVHIEASSGGKTLAQATNERHFAVQGVRRVPVRDGRIRGTLFIPPGEGPFPAVVDLYTLGGILCEPRAALLASNGFVTLALALYGYQDMPRKVDKIELEYFEEALTFLQNLPEVKKTGVGIVSISKSGELALAMASFLPNVKATAWINGNIANVLFPLHYKDIVLPPLSENVERITTTASGILDIRDVLNDPMDKENRSRVIPIERASCNFLFIASEDDRNWNSVYYAEQASKILKAHGKTNYDVVTYPKAGHFLEIPYMPHYPSGIHAAVGQAVAFGGEPKAHAVAQVDTWKRLLEFFKKHLEFADGRLKSLL</sequence>
<comment type="similarity">
    <text evidence="1">Belongs to the C/M/P thioester hydrolase family.</text>
</comment>
<dbReference type="Ensembl" id="ENSAMXT00000034699.1">
    <property type="protein sequence ID" value="ENSAMXP00000053253.1"/>
    <property type="gene ID" value="ENSAMXG00000037553.1"/>
</dbReference>
<accession>A0A3B1KFF5</accession>
<dbReference type="InterPro" id="IPR016662">
    <property type="entry name" value="Acyl-CoA_thioEstase_long-chain"/>
</dbReference>
<dbReference type="Bgee" id="ENSAMXG00000037553">
    <property type="expression patterns" value="Expressed in intestine and 9 other cell types or tissues"/>
</dbReference>
<feature type="active site" description="Charge relay system" evidence="2">
    <location>
        <position position="379"/>
    </location>
</feature>
<dbReference type="InterPro" id="IPR029058">
    <property type="entry name" value="AB_hydrolase_fold"/>
</dbReference>